<dbReference type="EMBL" id="QKWW01000092">
    <property type="protein sequence ID" value="PZT52670.1"/>
    <property type="molecule type" value="Genomic_DNA"/>
</dbReference>
<dbReference type="Proteomes" id="UP000249204">
    <property type="component" value="Unassembled WGS sequence"/>
</dbReference>
<name>A0A2W6NZ37_9BACL</name>
<evidence type="ECO:0000313" key="2">
    <source>
        <dbReference type="Proteomes" id="UP000249204"/>
    </source>
</evidence>
<organism evidence="1 2">
    <name type="scientific">Paenibacillus silvae</name>
    <dbReference type="NCBI Taxonomy" id="1325358"/>
    <lineage>
        <taxon>Bacteria</taxon>
        <taxon>Bacillati</taxon>
        <taxon>Bacillota</taxon>
        <taxon>Bacilli</taxon>
        <taxon>Bacillales</taxon>
        <taxon>Paenibacillaceae</taxon>
        <taxon>Paenibacillus</taxon>
    </lineage>
</organism>
<dbReference type="AlphaFoldDB" id="A0A2W6NZ37"/>
<gene>
    <name evidence="1" type="ORF">DN757_26305</name>
</gene>
<accession>A0A2W6NZ37</accession>
<comment type="caution">
    <text evidence="1">The sequence shown here is derived from an EMBL/GenBank/DDBJ whole genome shotgun (WGS) entry which is preliminary data.</text>
</comment>
<protein>
    <submittedName>
        <fullName evidence="1">Uncharacterized protein</fullName>
    </submittedName>
</protein>
<dbReference type="RefSeq" id="WP_111273140.1">
    <property type="nucleotide sequence ID" value="NZ_QKWW01000092.1"/>
</dbReference>
<reference evidence="1 2" key="1">
    <citation type="submission" date="2018-06" db="EMBL/GenBank/DDBJ databases">
        <title>Isolation of heavy metals resistant Paenibacillus silvae NC2 from Gold-Copper mine in ZiJin, China.</title>
        <authorList>
            <person name="Xu J."/>
            <person name="Mazhar H.S."/>
            <person name="Rensing C."/>
        </authorList>
    </citation>
    <scope>NUCLEOTIDE SEQUENCE [LARGE SCALE GENOMIC DNA]</scope>
    <source>
        <strain evidence="1 2">NC2</strain>
    </source>
</reference>
<proteinExistence type="predicted"/>
<sequence>MYDWSQWAKKVHVTTQEEEEDYDSQPPVDWANIFFKLAHYCHLKKHDVWQLTLPQLGYYLEQCNEHIQFTIKVSTMSLGGLFGGSVPAGDSTSEEEVTADGKYVNGYKVADAEDMNFLAQLL</sequence>
<evidence type="ECO:0000313" key="1">
    <source>
        <dbReference type="EMBL" id="PZT52670.1"/>
    </source>
</evidence>